<evidence type="ECO:0000313" key="2">
    <source>
        <dbReference type="Proteomes" id="UP000037175"/>
    </source>
</evidence>
<protein>
    <submittedName>
        <fullName evidence="1">Uncharacterized protein</fullName>
    </submittedName>
</protein>
<dbReference type="AlphaFoldDB" id="A0A0L6W284"/>
<sequence length="91" mass="10876">MKRQKCRVCGKLRLTPAIVPEKWVCSACRQKIREMMESPTEGPKRACPKCKLLKKGECPFGDRERKRIIRCNKYIHKDADHDKKRWEKYEV</sequence>
<proteinExistence type="predicted"/>
<dbReference type="EMBL" id="LGTE01000010">
    <property type="protein sequence ID" value="KNZ69692.1"/>
    <property type="molecule type" value="Genomic_DNA"/>
</dbReference>
<reference evidence="2" key="1">
    <citation type="submission" date="2015-07" db="EMBL/GenBank/DDBJ databases">
        <title>Complete Genome of Thermincola ferriacetica strain Z-0001T.</title>
        <authorList>
            <person name="Lusk B."/>
            <person name="Badalamenti J.P."/>
            <person name="Parameswaran P."/>
            <person name="Bond D.R."/>
            <person name="Torres C.I."/>
        </authorList>
    </citation>
    <scope>NUCLEOTIDE SEQUENCE [LARGE SCALE GENOMIC DNA]</scope>
    <source>
        <strain evidence="2">Z-0001</strain>
    </source>
</reference>
<evidence type="ECO:0000313" key="1">
    <source>
        <dbReference type="EMBL" id="KNZ69692.1"/>
    </source>
</evidence>
<dbReference type="Proteomes" id="UP000037175">
    <property type="component" value="Unassembled WGS sequence"/>
</dbReference>
<comment type="caution">
    <text evidence="1">The sequence shown here is derived from an EMBL/GenBank/DDBJ whole genome shotgun (WGS) entry which is preliminary data.</text>
</comment>
<keyword evidence="2" id="KW-1185">Reference proteome</keyword>
<name>A0A0L6W284_9FIRM</name>
<organism evidence="1 2">
    <name type="scientific">Thermincola ferriacetica</name>
    <dbReference type="NCBI Taxonomy" id="281456"/>
    <lineage>
        <taxon>Bacteria</taxon>
        <taxon>Bacillati</taxon>
        <taxon>Bacillota</taxon>
        <taxon>Clostridia</taxon>
        <taxon>Eubacteriales</taxon>
        <taxon>Thermincolaceae</taxon>
        <taxon>Thermincola</taxon>
    </lineage>
</organism>
<dbReference type="RefSeq" id="WP_013120836.1">
    <property type="nucleotide sequence ID" value="NZ_LGTE01000010.1"/>
</dbReference>
<gene>
    <name evidence="1" type="ORF">Tfer_1713</name>
</gene>
<accession>A0A0L6W284</accession>